<comment type="catalytic activity">
    <reaction evidence="2 5">
        <text>4-nitrophenyl phosphate + H2O = 4-nitrophenol + phosphate + H(+)</text>
        <dbReference type="Rhea" id="RHEA:21664"/>
        <dbReference type="ChEBI" id="CHEBI:15377"/>
        <dbReference type="ChEBI" id="CHEBI:15378"/>
        <dbReference type="ChEBI" id="CHEBI:43474"/>
        <dbReference type="ChEBI" id="CHEBI:57917"/>
        <dbReference type="ChEBI" id="CHEBI:61146"/>
        <dbReference type="EC" id="3.1.3.41"/>
    </reaction>
</comment>
<dbReference type="PANTHER" id="PTHR19288:SF46">
    <property type="entry name" value="HALOACID DEHALOGENASE-LIKE HYDROLASE DOMAIN-CONTAINING PROTEIN 2"/>
    <property type="match status" value="1"/>
</dbReference>
<keyword evidence="1 5" id="KW-0378">Hydrolase</keyword>
<dbReference type="NCBIfam" id="TIGR01452">
    <property type="entry name" value="PGP_euk"/>
    <property type="match status" value="1"/>
</dbReference>
<dbReference type="PANTHER" id="PTHR19288">
    <property type="entry name" value="4-NITROPHENYLPHOSPHATASE-RELATED"/>
    <property type="match status" value="1"/>
</dbReference>
<dbReference type="SUPFAM" id="SSF56784">
    <property type="entry name" value="HAD-like"/>
    <property type="match status" value="1"/>
</dbReference>
<evidence type="ECO:0000256" key="3">
    <source>
        <dbReference type="ARBA" id="ARBA00066659"/>
    </source>
</evidence>
<organism evidence="9 10">
    <name type="scientific">Vanrija humicola</name>
    <name type="common">Yeast</name>
    <name type="synonym">Cryptococcus humicola</name>
    <dbReference type="NCBI Taxonomy" id="5417"/>
    <lineage>
        <taxon>Eukaryota</taxon>
        <taxon>Fungi</taxon>
        <taxon>Dikarya</taxon>
        <taxon>Basidiomycota</taxon>
        <taxon>Agaricomycotina</taxon>
        <taxon>Tremellomycetes</taxon>
        <taxon>Trichosporonales</taxon>
        <taxon>Trichosporonaceae</taxon>
        <taxon>Vanrija</taxon>
    </lineage>
</organism>
<evidence type="ECO:0000313" key="10">
    <source>
        <dbReference type="Proteomes" id="UP000473826"/>
    </source>
</evidence>
<gene>
    <name evidence="9" type="ORF">VHUM_03319</name>
</gene>
<evidence type="ECO:0000256" key="6">
    <source>
        <dbReference type="PIRSR" id="PIRSR000915-1"/>
    </source>
</evidence>
<feature type="binding site" evidence="8">
    <location>
        <position position="31"/>
    </location>
    <ligand>
        <name>Mg(2+)</name>
        <dbReference type="ChEBI" id="CHEBI:18420"/>
    </ligand>
</feature>
<dbReference type="PIRSF" id="PIRSF000915">
    <property type="entry name" value="PGP-type_phosphatase"/>
    <property type="match status" value="1"/>
</dbReference>
<dbReference type="GO" id="GO:0004035">
    <property type="term" value="F:alkaline phosphatase activity"/>
    <property type="evidence" value="ECO:0007669"/>
    <property type="project" value="UniProtKB-ARBA"/>
</dbReference>
<evidence type="ECO:0000256" key="8">
    <source>
        <dbReference type="PIRSR" id="PIRSR000915-3"/>
    </source>
</evidence>
<reference evidence="9 10" key="1">
    <citation type="journal article" date="2019" name="PLoS Genet.">
        <title>Convergent evolution of linked mating-type loci in basidiomycete fungi.</title>
        <authorList>
            <person name="Sun S."/>
            <person name="Coelho M.A."/>
            <person name="Heitman J."/>
            <person name="Nowrousian M."/>
        </authorList>
    </citation>
    <scope>NUCLEOTIDE SEQUENCE [LARGE SCALE GENOMIC DNA]</scope>
    <source>
        <strain evidence="9 10">CBS 4282</strain>
    </source>
</reference>
<evidence type="ECO:0000256" key="2">
    <source>
        <dbReference type="ARBA" id="ARBA00050247"/>
    </source>
</evidence>
<name>A0A7D8V069_VANHU</name>
<evidence type="ECO:0000256" key="1">
    <source>
        <dbReference type="ARBA" id="ARBA00022801"/>
    </source>
</evidence>
<evidence type="ECO:0000256" key="4">
    <source>
        <dbReference type="ARBA" id="ARBA00069197"/>
    </source>
</evidence>
<evidence type="ECO:0000313" key="9">
    <source>
        <dbReference type="EMBL" id="TXT07149.1"/>
    </source>
</evidence>
<evidence type="ECO:0000256" key="7">
    <source>
        <dbReference type="PIRSR" id="PIRSR000915-2"/>
    </source>
</evidence>
<comment type="cofactor">
    <cofactor evidence="8">
        <name>Mg(2+)</name>
        <dbReference type="ChEBI" id="CHEBI:18420"/>
    </cofactor>
    <text evidence="8">Divalent metal ions. Mg(2+) is the most effective.</text>
</comment>
<dbReference type="GO" id="GO:0005737">
    <property type="term" value="C:cytoplasm"/>
    <property type="evidence" value="ECO:0007669"/>
    <property type="project" value="TreeGrafter"/>
</dbReference>
<dbReference type="GO" id="GO:0046872">
    <property type="term" value="F:metal ion binding"/>
    <property type="evidence" value="ECO:0007669"/>
    <property type="project" value="UniProtKB-KW"/>
</dbReference>
<keyword evidence="10" id="KW-1185">Reference proteome</keyword>
<dbReference type="InterPro" id="IPR006357">
    <property type="entry name" value="HAD-SF_hydro_IIA"/>
</dbReference>
<comment type="caution">
    <text evidence="9">The sequence shown here is derived from an EMBL/GenBank/DDBJ whole genome shotgun (WGS) entry which is preliminary data.</text>
</comment>
<keyword evidence="8" id="KW-0479">Metal-binding</keyword>
<dbReference type="InterPro" id="IPR023214">
    <property type="entry name" value="HAD_sf"/>
</dbReference>
<evidence type="ECO:0000256" key="5">
    <source>
        <dbReference type="PIRNR" id="PIRNR000915"/>
    </source>
</evidence>
<dbReference type="InterPro" id="IPR006349">
    <property type="entry name" value="PGP_euk"/>
</dbReference>
<dbReference type="Proteomes" id="UP000473826">
    <property type="component" value="Unassembled WGS sequence"/>
</dbReference>
<dbReference type="Pfam" id="PF13242">
    <property type="entry name" value="Hydrolase_like"/>
    <property type="match status" value="1"/>
</dbReference>
<keyword evidence="8" id="KW-0460">Magnesium</keyword>
<dbReference type="Pfam" id="PF13344">
    <property type="entry name" value="Hydrolase_6"/>
    <property type="match status" value="1"/>
</dbReference>
<feature type="active site" description="Nucleophile" evidence="6">
    <location>
        <position position="31"/>
    </location>
</feature>
<dbReference type="FunFam" id="3.40.50.1000:FF:000039">
    <property type="entry name" value="Phosphoglycolate phosphatase"/>
    <property type="match status" value="1"/>
</dbReference>
<dbReference type="EC" id="3.1.3.41" evidence="3 5"/>
<feature type="binding site" evidence="8">
    <location>
        <position position="33"/>
    </location>
    <ligand>
        <name>Mg(2+)</name>
        <dbReference type="ChEBI" id="CHEBI:18420"/>
    </ligand>
</feature>
<dbReference type="AlphaFoldDB" id="A0A7D8V069"/>
<dbReference type="GO" id="GO:0008967">
    <property type="term" value="F:phosphoglycolate phosphatase activity"/>
    <property type="evidence" value="ECO:0007669"/>
    <property type="project" value="TreeGrafter"/>
</dbReference>
<sequence length="316" mass="34359">MSATPATPPPFLASPEAYAELFDSVDTFLLDCDGVIYHGPVVVPGVKRVLALMRARGKKIIFVTNNATKSRRMYKTTFDKLGIEAHENEIFGSGYASAVYMSRILKFPADKRVYVLGEKGLEEELDSVGIKHCGGTDPEDRVFIPSMDFSYFTPDPTIGAVLCGFDSGINYKKLGKAFSYLRDDPNVHFLLTNQDKVFPTHGTFYPGSGSLSAPLVFALQGKREPTIIGKPNKPMMDAIIAEHQFDPARALMVGDNLLTDIAFGNNSGLRTLLVMGGVTHKDQIYGDKPSDILPTFVVESLGDLAVLDGQPAEATA</sequence>
<dbReference type="OrthoDB" id="413953at2759"/>
<feature type="binding site" evidence="8">
    <location>
        <position position="255"/>
    </location>
    <ligand>
        <name>Mg(2+)</name>
        <dbReference type="ChEBI" id="CHEBI:18420"/>
    </ligand>
</feature>
<proteinExistence type="predicted"/>
<protein>
    <recommendedName>
        <fullName evidence="4 5">4-nitrophenylphosphatase</fullName>
        <shortName evidence="5">PNPPase</shortName>
        <ecNumber evidence="3 5">3.1.3.41</ecNumber>
    </recommendedName>
</protein>
<dbReference type="NCBIfam" id="TIGR01460">
    <property type="entry name" value="HAD-SF-IIA"/>
    <property type="match status" value="1"/>
</dbReference>
<dbReference type="Gene3D" id="3.40.50.1000">
    <property type="entry name" value="HAD superfamily/HAD-like"/>
    <property type="match status" value="2"/>
</dbReference>
<accession>A0A7D8V069</accession>
<feature type="active site" description="Proton donor" evidence="6">
    <location>
        <position position="33"/>
    </location>
</feature>
<dbReference type="EMBL" id="QKWK01000009">
    <property type="protein sequence ID" value="TXT07149.1"/>
    <property type="molecule type" value="Genomic_DNA"/>
</dbReference>
<dbReference type="InterPro" id="IPR036412">
    <property type="entry name" value="HAD-like_sf"/>
</dbReference>
<feature type="binding site" evidence="7">
    <location>
        <position position="230"/>
    </location>
    <ligand>
        <name>substrate</name>
    </ligand>
</feature>